<proteinExistence type="predicted"/>
<protein>
    <recommendedName>
        <fullName evidence="1">N-acetyltransferase domain-containing protein</fullName>
    </recommendedName>
</protein>
<dbReference type="Pfam" id="PF00583">
    <property type="entry name" value="Acetyltransf_1"/>
    <property type="match status" value="1"/>
</dbReference>
<dbReference type="GO" id="GO:0016747">
    <property type="term" value="F:acyltransferase activity, transferring groups other than amino-acyl groups"/>
    <property type="evidence" value="ECO:0007669"/>
    <property type="project" value="InterPro"/>
</dbReference>
<dbReference type="SUPFAM" id="SSF55729">
    <property type="entry name" value="Acyl-CoA N-acyltransferases (Nat)"/>
    <property type="match status" value="1"/>
</dbReference>
<evidence type="ECO:0000259" key="1">
    <source>
        <dbReference type="Pfam" id="PF00583"/>
    </source>
</evidence>
<evidence type="ECO:0000313" key="2">
    <source>
        <dbReference type="EMBL" id="GEU29201.1"/>
    </source>
</evidence>
<accession>A0A699GIE8</accession>
<dbReference type="AlphaFoldDB" id="A0A699GIE8"/>
<comment type="caution">
    <text evidence="2">The sequence shown here is derived from an EMBL/GenBank/DDBJ whole genome shotgun (WGS) entry which is preliminary data.</text>
</comment>
<dbReference type="InterPro" id="IPR000182">
    <property type="entry name" value="GNAT_dom"/>
</dbReference>
<dbReference type="Gene3D" id="3.40.630.30">
    <property type="match status" value="1"/>
</dbReference>
<name>A0A699GIE8_TANCI</name>
<reference evidence="2" key="1">
    <citation type="journal article" date="2019" name="Sci. Rep.">
        <title>Draft genome of Tanacetum cinerariifolium, the natural source of mosquito coil.</title>
        <authorList>
            <person name="Yamashiro T."/>
            <person name="Shiraishi A."/>
            <person name="Satake H."/>
            <person name="Nakayama K."/>
        </authorList>
    </citation>
    <scope>NUCLEOTIDE SEQUENCE</scope>
</reference>
<organism evidence="2">
    <name type="scientific">Tanacetum cinerariifolium</name>
    <name type="common">Dalmatian daisy</name>
    <name type="synonym">Chrysanthemum cinerariifolium</name>
    <dbReference type="NCBI Taxonomy" id="118510"/>
    <lineage>
        <taxon>Eukaryota</taxon>
        <taxon>Viridiplantae</taxon>
        <taxon>Streptophyta</taxon>
        <taxon>Embryophyta</taxon>
        <taxon>Tracheophyta</taxon>
        <taxon>Spermatophyta</taxon>
        <taxon>Magnoliopsida</taxon>
        <taxon>eudicotyledons</taxon>
        <taxon>Gunneridae</taxon>
        <taxon>Pentapetalae</taxon>
        <taxon>asterids</taxon>
        <taxon>campanulids</taxon>
        <taxon>Asterales</taxon>
        <taxon>Asteraceae</taxon>
        <taxon>Asteroideae</taxon>
        <taxon>Anthemideae</taxon>
        <taxon>Anthemidinae</taxon>
        <taxon>Tanacetum</taxon>
    </lineage>
</organism>
<sequence>MATNIQVREEVQLNAVGDEVSAIVAVIRPILYGLLHALKQDVVAEVGTHADVKVFMLPRLYRPGDGDCGICFEYAVHDAVKRGDPVIVEKLNDGMKRFKMPGTEMASILFGAEKSGAIQLLETAQNLLTDDSRLLTGMQAQPPKLKRYINTLAAAFRRPSTRLALPYSISGLWKADLFLGMSDSDRWIGTTVKINPRSLEGAQGLRLAIVPSLQGKNDKIQMDEAKNLVICPLPYDGAFMELFYVAWGIVQQFIAADAKVPKEVSLPIASHRMVARLLEDRREFPLIDVIESLKPLAQPELLDTKEEVVDTTLISVQGAQEALTKRWITPQICKIHTELTLLVDDADGSPRLTYALVDHDGDVRAIVVYLPVDPYKGHHCFQVGYAVAETRRKQGLAVGVLKMSIDEMRMGFKPHMQKFYVEAVIGKYNAASIKVAEKVFGVSFDGSASELKALIGKWNAVGGLRWNVQQTDFVGGAFDVEFIRNDGAINIAEARAWRKKNRPSSCRQDVFAAERPSRPQRMVQCGSFVTLGPTAASVTRYSPIIGRAEIEHESEMEFSPCIPCDHRQCLRSELWESSIKGKLSDWPVMPQPQGNTKRKKTYHYVRMEISIARADNVRIGHRWKYPTSDYPSFTYDDRYDADEAERYFMLHYAPRV</sequence>
<gene>
    <name evidence="2" type="ORF">Tci_001179</name>
</gene>
<feature type="domain" description="N-acetyltransferase" evidence="1">
    <location>
        <begin position="348"/>
        <end position="441"/>
    </location>
</feature>
<dbReference type="InterPro" id="IPR016181">
    <property type="entry name" value="Acyl_CoA_acyltransferase"/>
</dbReference>
<dbReference type="EMBL" id="BKCJ010000050">
    <property type="protein sequence ID" value="GEU29201.1"/>
    <property type="molecule type" value="Genomic_DNA"/>
</dbReference>